<evidence type="ECO:0000256" key="13">
    <source>
        <dbReference type="SAM" id="MobiDB-lite"/>
    </source>
</evidence>
<feature type="domain" description="MIF4G" evidence="14">
    <location>
        <begin position="2"/>
        <end position="238"/>
    </location>
</feature>
<evidence type="ECO:0000256" key="3">
    <source>
        <dbReference type="ARBA" id="ARBA00007413"/>
    </source>
</evidence>
<protein>
    <recommendedName>
        <fullName evidence="4">Nuclear cap-binding protein subunit 1</fullName>
    </recommendedName>
    <alternativeName>
        <fullName evidence="11">80 kDa nuclear cap-binding protein</fullName>
    </alternativeName>
</protein>
<keyword evidence="17" id="KW-1185">Reference proteome</keyword>
<sequence length="881" mass="99934">MSASWHSLLVRIGERCPEYGGLADAEEHVETCFGYLARDLSHNESEILALLMQCVEELPHKDPLYGALVGLINTEDREFVGKVVNRTHAGVQEALDTDNCNKLRILTRFLTVLMCNSVVSPTSLIELYESLVSSAATTVDEETGNPAWQARADFYVFCILASLPWGGIELSERVPEELERVLNGIEAYLNLRKPVVYSALQVFEESEKLVEVGDDTEMKLPESEDYLENLWSSIQALMENSWKVDSVPRPHLSFESRFVNSQTHDFDPVLIPDNPKAPENATEITLGRQRQEAERTYPRRNMRLRIFPSSKTDEKITPIDRFVVEEYLLDVLFYLNGCRKECAAYMVGLPVPFRYEYIMAETVFSQLLLLPKPPFRLIYYTVVMVDLCKALPGAFPAVVAGAVRALFKRVAEMDVECRIRLVQWLSHHLSNFQFVWPWEEWAHILDLPKWAPERVFAKEVLEKEVRLAYWEKVKDSVTSTPRLMELLPPKNTPVYVYAPENRGSVPEAETTLATEFTNLVRGKKTVREIQVWIDERILPTQGQQASIQIVAQTLLYIGSKSFTHTVTVLEKYGQIFRKIAPDQTSQILMIDTVSQLWRNSAQMTAIVIDRMMGYRMVSNLSIVAWVFSPQNVQQFHTSDQVWEIIRNAINKTNNRTVDLRKEIAAAEKALKLATAGTAKAYTKWEAAVAALKAAEAKSEDNRNALSAKVDWAKTVADKAQDEETSAQDSLESKEALLARALREQEALFMAVYQSFADLLTDRLSKSVPESHGAPNPMEDTKGEDADAQAPVAMEPDEENIEEDGTKQKNQEDVINGTTTLFADAQEEEQWRKCTLGYLRAISRQYCDEVWLLMEKLDSTVFTDKVHPLVLSTTYAGLQRSS</sequence>
<dbReference type="FunFam" id="1.25.40.180:FF:000040">
    <property type="entry name" value="Nuclear cap-binding protein subunit 1"/>
    <property type="match status" value="1"/>
</dbReference>
<dbReference type="RefSeq" id="XP_024378875.1">
    <property type="nucleotide sequence ID" value="XM_024523107.2"/>
</dbReference>
<dbReference type="InterPro" id="IPR015174">
    <property type="entry name" value="MIF4G-like_typ-2"/>
</dbReference>
<evidence type="ECO:0000256" key="2">
    <source>
        <dbReference type="ARBA" id="ARBA00004496"/>
    </source>
</evidence>
<keyword evidence="7" id="KW-0506">mRNA capping</keyword>
<dbReference type="AlphaFoldDB" id="A9RK96"/>
<comment type="subunit">
    <text evidence="12">Component of the nuclear cap-binding complex (CBC), a heterodimer composed of ABH1/CBP80 and CBP20 that interacts with m7GpppG-capped RNA.</text>
</comment>
<keyword evidence="6" id="KW-0507">mRNA processing</keyword>
<evidence type="ECO:0000313" key="16">
    <source>
        <dbReference type="EnsemblPlants" id="PAC:32977314.CDS.1"/>
    </source>
</evidence>
<dbReference type="GO" id="GO:0005634">
    <property type="term" value="C:nucleus"/>
    <property type="evidence" value="ECO:0000318"/>
    <property type="project" value="GO_Central"/>
</dbReference>
<comment type="similarity">
    <text evidence="3">Belongs to the NCBP1 family.</text>
</comment>
<dbReference type="KEGG" id="ppp:112283850"/>
<dbReference type="eggNOG" id="KOG1104">
    <property type="taxonomic scope" value="Eukaryota"/>
</dbReference>
<dbReference type="Gene3D" id="1.25.40.180">
    <property type="match status" value="3"/>
</dbReference>
<dbReference type="Pfam" id="PF02854">
    <property type="entry name" value="MIF4G"/>
    <property type="match status" value="1"/>
</dbReference>
<dbReference type="OrthoDB" id="10252707at2759"/>
<dbReference type="SUPFAM" id="SSF48371">
    <property type="entry name" value="ARM repeat"/>
    <property type="match status" value="3"/>
</dbReference>
<keyword evidence="5" id="KW-0963">Cytoplasm</keyword>
<dbReference type="EnsemblPlants" id="Pp3c6_18600V3.2">
    <property type="protein sequence ID" value="PAC:32977315.CDS.1"/>
    <property type="gene ID" value="Pp3c6_18600"/>
</dbReference>
<dbReference type="Gramene" id="Pp3c6_18600V3.2">
    <property type="protein sequence ID" value="PAC:32977315.CDS.1"/>
    <property type="gene ID" value="Pp3c6_18600"/>
</dbReference>
<evidence type="ECO:0000256" key="7">
    <source>
        <dbReference type="ARBA" id="ARBA00023042"/>
    </source>
</evidence>
<dbReference type="GO" id="GO:0006370">
    <property type="term" value="P:7-methylguanosine mRNA capping"/>
    <property type="evidence" value="ECO:0007669"/>
    <property type="project" value="UniProtKB-KW"/>
</dbReference>
<evidence type="ECO:0000259" key="14">
    <source>
        <dbReference type="SMART" id="SM00543"/>
    </source>
</evidence>
<proteinExistence type="inferred from homology"/>
<evidence type="ECO:0000256" key="11">
    <source>
        <dbReference type="ARBA" id="ARBA00030965"/>
    </source>
</evidence>
<dbReference type="FunFam" id="1.25.40.180:FF:000029">
    <property type="entry name" value="Nuclear cap-binding protein"/>
    <property type="match status" value="1"/>
</dbReference>
<dbReference type="EnsemblPlants" id="Pp3c6_18600V3.1">
    <property type="protein sequence ID" value="PAC:32977314.CDS.1"/>
    <property type="gene ID" value="Pp3c6_18600"/>
</dbReference>
<keyword evidence="9" id="KW-0508">mRNA splicing</keyword>
<dbReference type="Pfam" id="PF09088">
    <property type="entry name" value="MIF4G_like"/>
    <property type="match status" value="1"/>
</dbReference>
<dbReference type="GeneID" id="112283850"/>
<organism evidence="15">
    <name type="scientific">Physcomitrium patens</name>
    <name type="common">Spreading-leaved earth moss</name>
    <name type="synonym">Physcomitrella patens</name>
    <dbReference type="NCBI Taxonomy" id="3218"/>
    <lineage>
        <taxon>Eukaryota</taxon>
        <taxon>Viridiplantae</taxon>
        <taxon>Streptophyta</taxon>
        <taxon>Embryophyta</taxon>
        <taxon>Bryophyta</taxon>
        <taxon>Bryophytina</taxon>
        <taxon>Bryopsida</taxon>
        <taxon>Funariidae</taxon>
        <taxon>Funariales</taxon>
        <taxon>Funariaceae</taxon>
        <taxon>Physcomitrium</taxon>
    </lineage>
</organism>
<dbReference type="PANTHER" id="PTHR12412:SF2">
    <property type="entry name" value="NUCLEAR CAP-BINDING PROTEIN SUBUNIT 1"/>
    <property type="match status" value="1"/>
</dbReference>
<dbReference type="GO" id="GO:0031047">
    <property type="term" value="P:regulatory ncRNA-mediated gene silencing"/>
    <property type="evidence" value="ECO:0007669"/>
    <property type="project" value="UniProtKB-KW"/>
</dbReference>
<dbReference type="EMBL" id="ABEU02000006">
    <property type="protein sequence ID" value="PNR52775.1"/>
    <property type="molecule type" value="Genomic_DNA"/>
</dbReference>
<keyword evidence="10" id="KW-0539">Nucleus</keyword>
<evidence type="ECO:0000256" key="9">
    <source>
        <dbReference type="ARBA" id="ARBA00023187"/>
    </source>
</evidence>
<dbReference type="InterPro" id="IPR016024">
    <property type="entry name" value="ARM-type_fold"/>
</dbReference>
<dbReference type="GO" id="GO:0006406">
    <property type="term" value="P:mRNA export from nucleus"/>
    <property type="evidence" value="ECO:0007669"/>
    <property type="project" value="InterPro"/>
</dbReference>
<comment type="subcellular location">
    <subcellularLocation>
        <location evidence="2">Cytoplasm</location>
    </subcellularLocation>
    <subcellularLocation>
        <location evidence="1">Nucleus</location>
    </subcellularLocation>
</comment>
<keyword evidence="8" id="KW-0943">RNA-mediated gene silencing</keyword>
<evidence type="ECO:0000256" key="12">
    <source>
        <dbReference type="ARBA" id="ARBA00063743"/>
    </source>
</evidence>
<evidence type="ECO:0000256" key="6">
    <source>
        <dbReference type="ARBA" id="ARBA00022664"/>
    </source>
</evidence>
<dbReference type="GO" id="GO:0000184">
    <property type="term" value="P:nuclear-transcribed mRNA catabolic process, nonsense-mediated decay"/>
    <property type="evidence" value="ECO:0000318"/>
    <property type="project" value="GO_Central"/>
</dbReference>
<dbReference type="GO" id="GO:0008380">
    <property type="term" value="P:RNA splicing"/>
    <property type="evidence" value="ECO:0007669"/>
    <property type="project" value="UniProtKB-KW"/>
</dbReference>
<dbReference type="STRING" id="3218.A9RK96"/>
<dbReference type="SMART" id="SM00543">
    <property type="entry name" value="MIF4G"/>
    <property type="match status" value="1"/>
</dbReference>
<dbReference type="Proteomes" id="UP000006727">
    <property type="component" value="Chromosome 6"/>
</dbReference>
<feature type="region of interest" description="Disordered" evidence="13">
    <location>
        <begin position="766"/>
        <end position="789"/>
    </location>
</feature>
<reference evidence="15 17" key="2">
    <citation type="journal article" date="2018" name="Plant J.">
        <title>The Physcomitrella patens chromosome-scale assembly reveals moss genome structure and evolution.</title>
        <authorList>
            <person name="Lang D."/>
            <person name="Ullrich K.K."/>
            <person name="Murat F."/>
            <person name="Fuchs J."/>
            <person name="Jenkins J."/>
            <person name="Haas F.B."/>
            <person name="Piednoel M."/>
            <person name="Gundlach H."/>
            <person name="Van Bel M."/>
            <person name="Meyberg R."/>
            <person name="Vives C."/>
            <person name="Morata J."/>
            <person name="Symeonidi A."/>
            <person name="Hiss M."/>
            <person name="Muchero W."/>
            <person name="Kamisugi Y."/>
            <person name="Saleh O."/>
            <person name="Blanc G."/>
            <person name="Decker E.L."/>
            <person name="van Gessel N."/>
            <person name="Grimwood J."/>
            <person name="Hayes R.D."/>
            <person name="Graham S.W."/>
            <person name="Gunter L.E."/>
            <person name="McDaniel S.F."/>
            <person name="Hoernstein S.N.W."/>
            <person name="Larsson A."/>
            <person name="Li F.W."/>
            <person name="Perroud P.F."/>
            <person name="Phillips J."/>
            <person name="Ranjan P."/>
            <person name="Rokshar D.S."/>
            <person name="Rothfels C.J."/>
            <person name="Schneider L."/>
            <person name="Shu S."/>
            <person name="Stevenson D.W."/>
            <person name="Thummler F."/>
            <person name="Tillich M."/>
            <person name="Villarreal Aguilar J.C."/>
            <person name="Widiez T."/>
            <person name="Wong G.K."/>
            <person name="Wymore A."/>
            <person name="Zhang Y."/>
            <person name="Zimmer A.D."/>
            <person name="Quatrano R.S."/>
            <person name="Mayer K.F.X."/>
            <person name="Goodstein D."/>
            <person name="Casacuberta J.M."/>
            <person name="Vandepoele K."/>
            <person name="Reski R."/>
            <person name="Cuming A.C."/>
            <person name="Tuskan G.A."/>
            <person name="Maumus F."/>
            <person name="Salse J."/>
            <person name="Schmutz J."/>
            <person name="Rensing S.A."/>
        </authorList>
    </citation>
    <scope>NUCLEOTIDE SEQUENCE [LARGE SCALE GENOMIC DNA]</scope>
    <source>
        <strain evidence="16 17">cv. Gransden 2004</strain>
    </source>
</reference>
<dbReference type="PANTHER" id="PTHR12412">
    <property type="entry name" value="CAP BINDING PROTEIN"/>
    <property type="match status" value="1"/>
</dbReference>
<dbReference type="GO" id="GO:0005846">
    <property type="term" value="C:nuclear cap binding complex"/>
    <property type="evidence" value="ECO:0000318"/>
    <property type="project" value="GO_Central"/>
</dbReference>
<dbReference type="FunCoup" id="A9RK96">
    <property type="interactions" value="4822"/>
</dbReference>
<dbReference type="GO" id="GO:0003729">
    <property type="term" value="F:mRNA binding"/>
    <property type="evidence" value="ECO:0000318"/>
    <property type="project" value="GO_Central"/>
</dbReference>
<dbReference type="InterPro" id="IPR003890">
    <property type="entry name" value="MIF4G-like_typ-3"/>
</dbReference>
<accession>A9RK96</accession>
<reference evidence="15 17" key="1">
    <citation type="journal article" date="2008" name="Science">
        <title>The Physcomitrella genome reveals evolutionary insights into the conquest of land by plants.</title>
        <authorList>
            <person name="Rensing S."/>
            <person name="Lang D."/>
            <person name="Zimmer A."/>
            <person name="Terry A."/>
            <person name="Salamov A."/>
            <person name="Shapiro H."/>
            <person name="Nishiyama T."/>
            <person name="Perroud P.-F."/>
            <person name="Lindquist E."/>
            <person name="Kamisugi Y."/>
            <person name="Tanahashi T."/>
            <person name="Sakakibara K."/>
            <person name="Fujita T."/>
            <person name="Oishi K."/>
            <person name="Shin-I T."/>
            <person name="Kuroki Y."/>
            <person name="Toyoda A."/>
            <person name="Suzuki Y."/>
            <person name="Hashimoto A."/>
            <person name="Yamaguchi K."/>
            <person name="Sugano A."/>
            <person name="Kohara Y."/>
            <person name="Fujiyama A."/>
            <person name="Anterola A."/>
            <person name="Aoki S."/>
            <person name="Ashton N."/>
            <person name="Barbazuk W.B."/>
            <person name="Barker E."/>
            <person name="Bennetzen J."/>
            <person name="Bezanilla M."/>
            <person name="Blankenship R."/>
            <person name="Cho S.H."/>
            <person name="Dutcher S."/>
            <person name="Estelle M."/>
            <person name="Fawcett J.A."/>
            <person name="Gundlach H."/>
            <person name="Hanada K."/>
            <person name="Heyl A."/>
            <person name="Hicks K.A."/>
            <person name="Hugh J."/>
            <person name="Lohr M."/>
            <person name="Mayer K."/>
            <person name="Melkozernov A."/>
            <person name="Murata T."/>
            <person name="Nelson D."/>
            <person name="Pils B."/>
            <person name="Prigge M."/>
            <person name="Reiss B."/>
            <person name="Renner T."/>
            <person name="Rombauts S."/>
            <person name="Rushton P."/>
            <person name="Sanderfoot A."/>
            <person name="Schween G."/>
            <person name="Shiu S.-H."/>
            <person name="Stueber K."/>
            <person name="Theodoulou F.L."/>
            <person name="Tu H."/>
            <person name="Van de Peer Y."/>
            <person name="Verrier P.J."/>
            <person name="Waters E."/>
            <person name="Wood A."/>
            <person name="Yang L."/>
            <person name="Cove D."/>
            <person name="Cuming A."/>
            <person name="Hasebe M."/>
            <person name="Lucas S."/>
            <person name="Mishler D.B."/>
            <person name="Reski R."/>
            <person name="Grigoriev I."/>
            <person name="Quatrano R.S."/>
            <person name="Boore J.L."/>
        </authorList>
    </citation>
    <scope>NUCLEOTIDE SEQUENCE [LARGE SCALE GENOMIC DNA]</scope>
    <source>
        <strain evidence="16 17">cv. Gransden 2004</strain>
    </source>
</reference>
<evidence type="ECO:0000256" key="4">
    <source>
        <dbReference type="ARBA" id="ARBA00019879"/>
    </source>
</evidence>
<evidence type="ECO:0000256" key="8">
    <source>
        <dbReference type="ARBA" id="ARBA00023158"/>
    </source>
</evidence>
<evidence type="ECO:0000256" key="5">
    <source>
        <dbReference type="ARBA" id="ARBA00022490"/>
    </source>
</evidence>
<dbReference type="InterPro" id="IPR015172">
    <property type="entry name" value="MIF4G-like_typ-1"/>
</dbReference>
<dbReference type="Pfam" id="PF09090">
    <property type="entry name" value="MIF4G_like_2"/>
    <property type="match status" value="1"/>
</dbReference>
<dbReference type="HOGENOM" id="CLU_013207_0_0_1"/>
<evidence type="ECO:0000313" key="15">
    <source>
        <dbReference type="EMBL" id="PNR52775.1"/>
    </source>
</evidence>
<dbReference type="GO" id="GO:0005737">
    <property type="term" value="C:cytoplasm"/>
    <property type="evidence" value="ECO:0007669"/>
    <property type="project" value="UniProtKB-SubCell"/>
</dbReference>
<dbReference type="InterPro" id="IPR027159">
    <property type="entry name" value="CBP80"/>
</dbReference>
<name>A9RK96_PHYPA</name>
<reference evidence="16" key="3">
    <citation type="submission" date="2020-12" db="UniProtKB">
        <authorList>
            <consortium name="EnsemblPlants"/>
        </authorList>
    </citation>
    <scope>IDENTIFICATION</scope>
</reference>
<evidence type="ECO:0000256" key="10">
    <source>
        <dbReference type="ARBA" id="ARBA00023242"/>
    </source>
</evidence>
<evidence type="ECO:0000256" key="1">
    <source>
        <dbReference type="ARBA" id="ARBA00004123"/>
    </source>
</evidence>
<dbReference type="OMA" id="CAAEGLM"/>
<gene>
    <name evidence="16" type="primary">LOC112283850</name>
    <name evidence="15" type="ORF">PHYPA_009150</name>
</gene>
<dbReference type="PaxDb" id="3218-PP1S14_125V6.1"/>
<dbReference type="Gramene" id="Pp3c6_18600V3.1">
    <property type="protein sequence ID" value="PAC:32977314.CDS.1"/>
    <property type="gene ID" value="Pp3c6_18600"/>
</dbReference>
<dbReference type="GO" id="GO:0000339">
    <property type="term" value="F:RNA cap binding"/>
    <property type="evidence" value="ECO:0000318"/>
    <property type="project" value="GO_Central"/>
</dbReference>
<evidence type="ECO:0000313" key="17">
    <source>
        <dbReference type="Proteomes" id="UP000006727"/>
    </source>
</evidence>